<evidence type="ECO:0000313" key="2">
    <source>
        <dbReference type="EMBL" id="THH28109.1"/>
    </source>
</evidence>
<accession>A0A4S4MQ80</accession>
<feature type="transmembrane region" description="Helical" evidence="1">
    <location>
        <begin position="186"/>
        <end position="216"/>
    </location>
</feature>
<gene>
    <name evidence="2" type="ORF">EUX98_g6094</name>
</gene>
<dbReference type="AlphaFoldDB" id="A0A4S4MQ80"/>
<feature type="transmembrane region" description="Helical" evidence="1">
    <location>
        <begin position="88"/>
        <end position="108"/>
    </location>
</feature>
<reference evidence="2 3" key="1">
    <citation type="submission" date="2019-02" db="EMBL/GenBank/DDBJ databases">
        <title>Genome sequencing of the rare red list fungi Antrodiella citrinella (Flaviporus citrinellus).</title>
        <authorList>
            <person name="Buettner E."/>
            <person name="Kellner H."/>
        </authorList>
    </citation>
    <scope>NUCLEOTIDE SEQUENCE [LARGE SCALE GENOMIC DNA]</scope>
    <source>
        <strain evidence="2 3">DSM 108506</strain>
    </source>
</reference>
<evidence type="ECO:0000313" key="3">
    <source>
        <dbReference type="Proteomes" id="UP000308730"/>
    </source>
</evidence>
<feature type="transmembrane region" description="Helical" evidence="1">
    <location>
        <begin position="115"/>
        <end position="134"/>
    </location>
</feature>
<organism evidence="2 3">
    <name type="scientific">Antrodiella citrinella</name>
    <dbReference type="NCBI Taxonomy" id="2447956"/>
    <lineage>
        <taxon>Eukaryota</taxon>
        <taxon>Fungi</taxon>
        <taxon>Dikarya</taxon>
        <taxon>Basidiomycota</taxon>
        <taxon>Agaricomycotina</taxon>
        <taxon>Agaricomycetes</taxon>
        <taxon>Polyporales</taxon>
        <taxon>Steccherinaceae</taxon>
        <taxon>Antrodiella</taxon>
    </lineage>
</organism>
<dbReference type="EMBL" id="SGPM01000202">
    <property type="protein sequence ID" value="THH28109.1"/>
    <property type="molecule type" value="Genomic_DNA"/>
</dbReference>
<keyword evidence="1" id="KW-0812">Transmembrane</keyword>
<protein>
    <submittedName>
        <fullName evidence="2">Uncharacterized protein</fullName>
    </submittedName>
</protein>
<evidence type="ECO:0000256" key="1">
    <source>
        <dbReference type="SAM" id="Phobius"/>
    </source>
</evidence>
<keyword evidence="1" id="KW-1133">Transmembrane helix</keyword>
<comment type="caution">
    <text evidence="2">The sequence shown here is derived from an EMBL/GenBank/DDBJ whole genome shotgun (WGS) entry which is preliminary data.</text>
</comment>
<dbReference type="Proteomes" id="UP000308730">
    <property type="component" value="Unassembled WGS sequence"/>
</dbReference>
<keyword evidence="1" id="KW-0472">Membrane</keyword>
<proteinExistence type="predicted"/>
<sequence length="233" mass="26271">MSTIIAFGTAKAVISYRNSQSSLPNTLDWILGVVLSVGLYWLGLYEAVRPPVLHWFFHEDYARPILYATIDFVITTFLYFIMMLIGGTVLVVLFLPYLTYIVVTIVTTQRLVGKIFCALHATYVGFSFLAYGHFPFQVPVVFLLRITRLRRPISTLYTRFLDFYDRTIVAREPRGPGAFQSFVSGITLLLGAAAGSGLGVLACIAWLIYVLSPLFLPLEVAMRRKTEDVHQWG</sequence>
<name>A0A4S4MQ80_9APHY</name>
<feature type="transmembrane region" description="Helical" evidence="1">
    <location>
        <begin position="65"/>
        <end position="82"/>
    </location>
</feature>
<dbReference type="OrthoDB" id="2801996at2759"/>
<feature type="transmembrane region" description="Helical" evidence="1">
    <location>
        <begin position="26"/>
        <end position="44"/>
    </location>
</feature>
<keyword evidence="3" id="KW-1185">Reference proteome</keyword>